<proteinExistence type="predicted"/>
<dbReference type="GO" id="GO:0016747">
    <property type="term" value="F:acyltransferase activity, transferring groups other than amino-acyl groups"/>
    <property type="evidence" value="ECO:0007669"/>
    <property type="project" value="InterPro"/>
</dbReference>
<accession>A0A399RP44</accession>
<dbReference type="PROSITE" id="PS51186">
    <property type="entry name" value="GNAT"/>
    <property type="match status" value="1"/>
</dbReference>
<reference evidence="4 5" key="1">
    <citation type="submission" date="2018-08" db="EMBL/GenBank/DDBJ databases">
        <title>Henriciella mobilis sp. nov., isolated from seawater.</title>
        <authorList>
            <person name="Cheng H."/>
            <person name="Wu Y.-H."/>
            <person name="Xu X.-W."/>
            <person name="Guo L.-L."/>
        </authorList>
    </citation>
    <scope>NUCLEOTIDE SEQUENCE [LARGE SCALE GENOMIC DNA]</scope>
    <source>
        <strain evidence="4 5">CCUG67844</strain>
    </source>
</reference>
<evidence type="ECO:0000259" key="3">
    <source>
        <dbReference type="PROSITE" id="PS51186"/>
    </source>
</evidence>
<dbReference type="SUPFAM" id="SSF55729">
    <property type="entry name" value="Acyl-CoA N-acyltransferases (Nat)"/>
    <property type="match status" value="1"/>
</dbReference>
<evidence type="ECO:0000313" key="5">
    <source>
        <dbReference type="Proteomes" id="UP000265845"/>
    </source>
</evidence>
<dbReference type="InterPro" id="IPR000182">
    <property type="entry name" value="GNAT_dom"/>
</dbReference>
<gene>
    <name evidence="4" type="ORF">D1222_07635</name>
</gene>
<protein>
    <submittedName>
        <fullName evidence="4">GNAT family N-acetyltransferase</fullName>
    </submittedName>
</protein>
<keyword evidence="2" id="KW-0012">Acyltransferase</keyword>
<dbReference type="Gene3D" id="3.40.630.30">
    <property type="match status" value="1"/>
</dbReference>
<dbReference type="CDD" id="cd04301">
    <property type="entry name" value="NAT_SF"/>
    <property type="match status" value="1"/>
</dbReference>
<dbReference type="InterPro" id="IPR016181">
    <property type="entry name" value="Acyl_CoA_acyltransferase"/>
</dbReference>
<dbReference type="EMBL" id="QWGA01000003">
    <property type="protein sequence ID" value="RIJ32093.1"/>
    <property type="molecule type" value="Genomic_DNA"/>
</dbReference>
<dbReference type="PANTHER" id="PTHR43420:SF12">
    <property type="entry name" value="N-ACETYLTRANSFERASE DOMAIN-CONTAINING PROTEIN"/>
    <property type="match status" value="1"/>
</dbReference>
<comment type="caution">
    <text evidence="4">The sequence shown here is derived from an EMBL/GenBank/DDBJ whole genome shotgun (WGS) entry which is preliminary data.</text>
</comment>
<dbReference type="Pfam" id="PF00583">
    <property type="entry name" value="Acetyltransf_1"/>
    <property type="match status" value="1"/>
</dbReference>
<name>A0A399RP44_9PROT</name>
<dbReference type="AlphaFoldDB" id="A0A399RP44"/>
<feature type="domain" description="N-acetyltransferase" evidence="3">
    <location>
        <begin position="5"/>
        <end position="154"/>
    </location>
</feature>
<keyword evidence="1 4" id="KW-0808">Transferase</keyword>
<evidence type="ECO:0000313" key="4">
    <source>
        <dbReference type="EMBL" id="RIJ32093.1"/>
    </source>
</evidence>
<dbReference type="OrthoDB" id="9804026at2"/>
<keyword evidence="5" id="KW-1185">Reference proteome</keyword>
<dbReference type="PANTHER" id="PTHR43420">
    <property type="entry name" value="ACETYLTRANSFERASE"/>
    <property type="match status" value="1"/>
</dbReference>
<organism evidence="4 5">
    <name type="scientific">Henriciella algicola</name>
    <dbReference type="NCBI Taxonomy" id="1608422"/>
    <lineage>
        <taxon>Bacteria</taxon>
        <taxon>Pseudomonadati</taxon>
        <taxon>Pseudomonadota</taxon>
        <taxon>Alphaproteobacteria</taxon>
        <taxon>Hyphomonadales</taxon>
        <taxon>Hyphomonadaceae</taxon>
        <taxon>Henriciella</taxon>
    </lineage>
</organism>
<evidence type="ECO:0000256" key="2">
    <source>
        <dbReference type="ARBA" id="ARBA00023315"/>
    </source>
</evidence>
<sequence length="162" mass="17321">MAGRRSIVILNEEDSARAAMLHAACFDVSGQWSARSMRGTLSAQTTLALGLEDGANLIGLLLIQRVPPDAEILTICVHPAARRSGAAQQLFDHAATLLGPYGIDRLMLDVAGDNLPAISFYERNGFGRDGVRKNYYRREDGAAADAVLMSRPLAGHTNKSGA</sequence>
<dbReference type="InterPro" id="IPR050680">
    <property type="entry name" value="YpeA/RimI_acetyltransf"/>
</dbReference>
<evidence type="ECO:0000256" key="1">
    <source>
        <dbReference type="ARBA" id="ARBA00022679"/>
    </source>
</evidence>
<dbReference type="RefSeq" id="WP_119453580.1">
    <property type="nucleotide sequence ID" value="NZ_QWGA01000003.1"/>
</dbReference>
<dbReference type="Proteomes" id="UP000265845">
    <property type="component" value="Unassembled WGS sequence"/>
</dbReference>